<name>A0A2T4J9C4_FUSBL</name>
<accession>A0A2T4J9C4</accession>
<dbReference type="AlphaFoldDB" id="A0A2T4J9C4"/>
<feature type="chain" id="PRO_5015774975" description="DUF4424 domain-containing protein" evidence="1">
    <location>
        <begin position="19"/>
        <end position="349"/>
    </location>
</feature>
<keyword evidence="4" id="KW-1185">Reference proteome</keyword>
<proteinExistence type="predicted"/>
<feature type="domain" description="DUF4424" evidence="2">
    <location>
        <begin position="18"/>
        <end position="342"/>
    </location>
</feature>
<dbReference type="InterPro" id="IPR025538">
    <property type="entry name" value="DUF4424"/>
</dbReference>
<protein>
    <recommendedName>
        <fullName evidence="2">DUF4424 domain-containing protein</fullName>
    </recommendedName>
</protein>
<dbReference type="Proteomes" id="UP000241362">
    <property type="component" value="Unassembled WGS sequence"/>
</dbReference>
<comment type="caution">
    <text evidence="3">The sequence shown here is derived from an EMBL/GenBank/DDBJ whole genome shotgun (WGS) entry which is preliminary data.</text>
</comment>
<evidence type="ECO:0000313" key="3">
    <source>
        <dbReference type="EMBL" id="PTE14492.1"/>
    </source>
</evidence>
<sequence length="349" mass="37967">MRPLLAALLVSTALPAAANDGFGGLSSTGLTFSQTDAVAMLQEDLFISVDKVSVDYVFKNTTATDVTGEVIFPLPPVSVWASWESMMNLPEDLTKPDLVDFRALVDGKPVQVTIDRIAVIEPPYDETRPVSEQYDSPGRDVTADLERLGLPITLDAGSLRTALLALPPEKQAEAKAAGLADFYEGDPAQNIPEDATASWSIVTRYHWTQTFPAGAEVKVHHEYVNRPAGGIFYWSEPPEDYQTYLVNQYCIDAGTSKALMKALSRTDETGETAAYGTAFNIDYVLRTANSWAGPVGKFRLTLDKGDSRNVISLCADGVKKTGPTTFVIEKTNYTPDKDLAVLLVMPMTD</sequence>
<reference evidence="3 4" key="1">
    <citation type="submission" date="2018-03" db="EMBL/GenBank/DDBJ databases">
        <title>Rhodobacter blasticus.</title>
        <authorList>
            <person name="Meyer T.E."/>
            <person name="Miller S."/>
            <person name="Lodha T."/>
            <person name="Gandham S."/>
            <person name="Chintalapati S."/>
            <person name="Chintalapati V.R."/>
        </authorList>
    </citation>
    <scope>NUCLEOTIDE SEQUENCE [LARGE SCALE GENOMIC DNA]</scope>
    <source>
        <strain evidence="3 4">DSM 2131</strain>
    </source>
</reference>
<dbReference type="Gene3D" id="2.60.40.3680">
    <property type="match status" value="2"/>
</dbReference>
<evidence type="ECO:0000313" key="4">
    <source>
        <dbReference type="Proteomes" id="UP000241362"/>
    </source>
</evidence>
<organism evidence="3 4">
    <name type="scientific">Fuscovulum blasticum DSM 2131</name>
    <dbReference type="NCBI Taxonomy" id="1188250"/>
    <lineage>
        <taxon>Bacteria</taxon>
        <taxon>Pseudomonadati</taxon>
        <taxon>Pseudomonadota</taxon>
        <taxon>Alphaproteobacteria</taxon>
        <taxon>Rhodobacterales</taxon>
        <taxon>Paracoccaceae</taxon>
        <taxon>Pseudogemmobacter</taxon>
    </lineage>
</organism>
<keyword evidence="1" id="KW-0732">Signal</keyword>
<dbReference type="Pfam" id="PF14415">
    <property type="entry name" value="DUF4424"/>
    <property type="match status" value="1"/>
</dbReference>
<evidence type="ECO:0000256" key="1">
    <source>
        <dbReference type="SAM" id="SignalP"/>
    </source>
</evidence>
<feature type="signal peptide" evidence="1">
    <location>
        <begin position="1"/>
        <end position="18"/>
    </location>
</feature>
<dbReference type="EMBL" id="PZKE01000007">
    <property type="protein sequence ID" value="PTE14492.1"/>
    <property type="molecule type" value="Genomic_DNA"/>
</dbReference>
<evidence type="ECO:0000259" key="2">
    <source>
        <dbReference type="Pfam" id="PF14415"/>
    </source>
</evidence>
<dbReference type="RefSeq" id="WP_107673182.1">
    <property type="nucleotide sequence ID" value="NZ_PZKE01000007.1"/>
</dbReference>
<gene>
    <name evidence="3" type="ORF">C5F44_08940</name>
</gene>